<evidence type="ECO:0000256" key="1">
    <source>
        <dbReference type="SAM" id="MobiDB-lite"/>
    </source>
</evidence>
<evidence type="ECO:0000313" key="2">
    <source>
        <dbReference type="EMBL" id="MCO6050145.1"/>
    </source>
</evidence>
<evidence type="ECO:0008006" key="4">
    <source>
        <dbReference type="Google" id="ProtNLM"/>
    </source>
</evidence>
<gene>
    <name evidence="2" type="ORF">NGM99_10110</name>
</gene>
<dbReference type="Proteomes" id="UP001205906">
    <property type="component" value="Unassembled WGS sequence"/>
</dbReference>
<dbReference type="EMBL" id="JAMXQS010000005">
    <property type="protein sequence ID" value="MCO6050145.1"/>
    <property type="molecule type" value="Genomic_DNA"/>
</dbReference>
<protein>
    <recommendedName>
        <fullName evidence="4">Resolvase HTH domain-containing protein</fullName>
    </recommendedName>
</protein>
<reference evidence="2 3" key="1">
    <citation type="submission" date="2022-06" db="EMBL/GenBank/DDBJ databases">
        <title>Mesorhizobium sp. strain RP14 Genome sequencing and assembly.</title>
        <authorList>
            <person name="Kim I."/>
        </authorList>
    </citation>
    <scope>NUCLEOTIDE SEQUENCE [LARGE SCALE GENOMIC DNA]</scope>
    <source>
        <strain evidence="3">RP14(2022)</strain>
    </source>
</reference>
<name>A0ABT1C5P4_9HYPH</name>
<proteinExistence type="predicted"/>
<organism evidence="2 3">
    <name type="scientific">Mesorhizobium liriopis</name>
    <dbReference type="NCBI Taxonomy" id="2953882"/>
    <lineage>
        <taxon>Bacteria</taxon>
        <taxon>Pseudomonadati</taxon>
        <taxon>Pseudomonadota</taxon>
        <taxon>Alphaproteobacteria</taxon>
        <taxon>Hyphomicrobiales</taxon>
        <taxon>Phyllobacteriaceae</taxon>
        <taxon>Mesorhizobium</taxon>
    </lineage>
</organism>
<accession>A0ABT1C5P4</accession>
<sequence>MNNQSKKTLGQKPKGASSQHRSGRPKSVARGYYRTSRFSTEFDLPQLDDIDKEVDRALEEERRIDIQALQALWLKEIDSLSDGTTQEYFDEESLRLRAFQRLFNRGVSVARIACVIGVSRRTAYRICDRHRGQFCDWETVQDPKTEIGKRFSEFQALYAETLRITDRTDISFHERAEAMELLLFIKRKEIKFLIAVGALGKLTPSSKRV</sequence>
<keyword evidence="3" id="KW-1185">Reference proteome</keyword>
<comment type="caution">
    <text evidence="2">The sequence shown here is derived from an EMBL/GenBank/DDBJ whole genome shotgun (WGS) entry which is preliminary data.</text>
</comment>
<feature type="region of interest" description="Disordered" evidence="1">
    <location>
        <begin position="1"/>
        <end position="32"/>
    </location>
</feature>
<dbReference type="RefSeq" id="WP_252818537.1">
    <property type="nucleotide sequence ID" value="NZ_JAMXQS010000005.1"/>
</dbReference>
<evidence type="ECO:0000313" key="3">
    <source>
        <dbReference type="Proteomes" id="UP001205906"/>
    </source>
</evidence>